<keyword evidence="3" id="KW-0833">Ubl conjugation pathway</keyword>
<keyword evidence="1" id="KW-0479">Metal-binding</keyword>
<reference evidence="8" key="1">
    <citation type="submission" date="2017-03" db="EMBL/GenBank/DDBJ databases">
        <title>Genomes of endolithic fungi from Antarctica.</title>
        <authorList>
            <person name="Coleine C."/>
            <person name="Masonjones S."/>
            <person name="Stajich J.E."/>
        </authorList>
    </citation>
    <scope>NUCLEOTIDE SEQUENCE [LARGE SCALE GENOMIC DNA]</scope>
    <source>
        <strain evidence="8">CCFEE 5527</strain>
    </source>
</reference>
<evidence type="ECO:0000259" key="6">
    <source>
        <dbReference type="Pfam" id="PF01485"/>
    </source>
</evidence>
<protein>
    <recommendedName>
        <fullName evidence="6">IBR domain-containing protein</fullName>
    </recommendedName>
</protein>
<keyword evidence="4" id="KW-0862">Zinc</keyword>
<dbReference type="STRING" id="1507870.A0A1V8TRK6"/>
<keyword evidence="2" id="KW-0863">Zinc-finger</keyword>
<dbReference type="Gene3D" id="1.20.120.1750">
    <property type="match status" value="1"/>
</dbReference>
<comment type="caution">
    <text evidence="7">The sequence shown here is derived from an EMBL/GenBank/DDBJ whole genome shotgun (WGS) entry which is preliminary data.</text>
</comment>
<accession>A0A1V8TRK6</accession>
<dbReference type="AlphaFoldDB" id="A0A1V8TRK6"/>
<dbReference type="OrthoDB" id="10009520at2759"/>
<name>A0A1V8TRK6_9PEZI</name>
<dbReference type="Pfam" id="PF01485">
    <property type="entry name" value="IBR"/>
    <property type="match status" value="1"/>
</dbReference>
<gene>
    <name evidence="7" type="ORF">B0A48_00872</name>
</gene>
<keyword evidence="8" id="KW-1185">Reference proteome</keyword>
<dbReference type="InterPro" id="IPR002867">
    <property type="entry name" value="IBR_dom"/>
</dbReference>
<feature type="compositionally biased region" description="Basic and acidic residues" evidence="5">
    <location>
        <begin position="350"/>
        <end position="361"/>
    </location>
</feature>
<dbReference type="Proteomes" id="UP000192596">
    <property type="component" value="Unassembled WGS sequence"/>
</dbReference>
<evidence type="ECO:0000313" key="8">
    <source>
        <dbReference type="Proteomes" id="UP000192596"/>
    </source>
</evidence>
<evidence type="ECO:0000256" key="3">
    <source>
        <dbReference type="ARBA" id="ARBA00022786"/>
    </source>
</evidence>
<evidence type="ECO:0000313" key="7">
    <source>
        <dbReference type="EMBL" id="OQO13997.1"/>
    </source>
</evidence>
<dbReference type="SUPFAM" id="SSF57850">
    <property type="entry name" value="RING/U-box"/>
    <property type="match status" value="1"/>
</dbReference>
<feature type="region of interest" description="Disordered" evidence="5">
    <location>
        <begin position="325"/>
        <end position="394"/>
    </location>
</feature>
<feature type="domain" description="IBR" evidence="6">
    <location>
        <begin position="166"/>
        <end position="203"/>
    </location>
</feature>
<evidence type="ECO:0000256" key="4">
    <source>
        <dbReference type="ARBA" id="ARBA00022833"/>
    </source>
</evidence>
<proteinExistence type="predicted"/>
<dbReference type="EMBL" id="NAJO01000002">
    <property type="protein sequence ID" value="OQO13997.1"/>
    <property type="molecule type" value="Genomic_DNA"/>
</dbReference>
<dbReference type="GO" id="GO:0008270">
    <property type="term" value="F:zinc ion binding"/>
    <property type="evidence" value="ECO:0007669"/>
    <property type="project" value="UniProtKB-KW"/>
</dbReference>
<evidence type="ECO:0000256" key="5">
    <source>
        <dbReference type="SAM" id="MobiDB-lite"/>
    </source>
</evidence>
<evidence type="ECO:0000256" key="2">
    <source>
        <dbReference type="ARBA" id="ARBA00022771"/>
    </source>
</evidence>
<sequence>MAEPWTCTSCYDTPERGRLLITGDKVCTLCFRQLFALAIQSEENYPPRWGKTTISSQQYGHLLDTPLREAYEAKVREYACPLQQRVYCQRTDPPRRPDACGTFVGKALKRKECVKCTQCAWYTCLRCRDTFSTSDVVASRINLEHDCDPFRIPATEAEAFLGLVQGRDYQICPSADCGRKVELLDGCNKMSCVCLTTFCFICGLVVKPDDWHWRPGSGCPRWGQPKSGTEIYDRFGAAADEVALEREIAAAAFRPPIVEDGWGQIAILEQRWRQQREDEARAVQVQVQLVREAQEALVQSERERRRRRVIESIAGPVMAAVNQADEQAAEPQHGRRRRRRHSGAQIEGPTVEREREEREEIQPLARRRPRGWRETLFGGGDESSRSTHNKHSRR</sequence>
<evidence type="ECO:0000256" key="1">
    <source>
        <dbReference type="ARBA" id="ARBA00022723"/>
    </source>
</evidence>
<organism evidence="7 8">
    <name type="scientific">Cryoendolithus antarcticus</name>
    <dbReference type="NCBI Taxonomy" id="1507870"/>
    <lineage>
        <taxon>Eukaryota</taxon>
        <taxon>Fungi</taxon>
        <taxon>Dikarya</taxon>
        <taxon>Ascomycota</taxon>
        <taxon>Pezizomycotina</taxon>
        <taxon>Dothideomycetes</taxon>
        <taxon>Dothideomycetidae</taxon>
        <taxon>Cladosporiales</taxon>
        <taxon>Cladosporiaceae</taxon>
        <taxon>Cryoendolithus</taxon>
    </lineage>
</organism>
<dbReference type="InParanoid" id="A0A1V8TRK6"/>